<dbReference type="OrthoDB" id="1045822at2759"/>
<evidence type="ECO:0008006" key="3">
    <source>
        <dbReference type="Google" id="ProtNLM"/>
    </source>
</evidence>
<dbReference type="RefSeq" id="XP_010704026.1">
    <property type="nucleotide sequence ID" value="XM_010705724.1"/>
</dbReference>
<evidence type="ECO:0000313" key="1">
    <source>
        <dbReference type="EMBL" id="AIN95704.1"/>
    </source>
</evidence>
<dbReference type="eggNOG" id="ENOG502SEBC">
    <property type="taxonomic scope" value="Eukaryota"/>
</dbReference>
<protein>
    <recommendedName>
        <fullName evidence="3">Ama1 protein</fullName>
    </recommendedName>
</protein>
<dbReference type="KEGG" id="lpan:LPMP_070180"/>
<keyword evidence="2" id="KW-1185">Reference proteome</keyword>
<dbReference type="VEuPathDB" id="TriTrypDB:LPMP_070180"/>
<dbReference type="Proteomes" id="UP000063063">
    <property type="component" value="Chromosome 7"/>
</dbReference>
<dbReference type="EMBL" id="CP009376">
    <property type="protein sequence ID" value="AIN95704.1"/>
    <property type="molecule type" value="Genomic_DNA"/>
</dbReference>
<reference evidence="1 2" key="1">
    <citation type="journal article" date="2015" name="Sci. Rep.">
        <title>The genome of Leishmania panamensis: insights into genomics of the L. (Viannia) subgenus.</title>
        <authorList>
            <person name="Llanes A."/>
            <person name="Restrepo C.M."/>
            <person name="Vecchio G.D."/>
            <person name="Anguizola F.J."/>
            <person name="Lleonart R."/>
        </authorList>
    </citation>
    <scope>NUCLEOTIDE SEQUENCE [LARGE SCALE GENOMIC DNA]</scope>
    <source>
        <strain evidence="1 2">MHOM/PA/94/PSC-1</strain>
    </source>
</reference>
<gene>
    <name evidence="1" type="ORF">LPMP_070180</name>
</gene>
<dbReference type="AlphaFoldDB" id="A0A088RKN5"/>
<evidence type="ECO:0000313" key="2">
    <source>
        <dbReference type="Proteomes" id="UP000063063"/>
    </source>
</evidence>
<name>A0A088RKN5_LEIPA</name>
<dbReference type="GeneID" id="22572353"/>
<organism evidence="1 2">
    <name type="scientific">Leishmania panamensis</name>
    <dbReference type="NCBI Taxonomy" id="5679"/>
    <lineage>
        <taxon>Eukaryota</taxon>
        <taxon>Discoba</taxon>
        <taxon>Euglenozoa</taxon>
        <taxon>Kinetoplastea</taxon>
        <taxon>Metakinetoplastina</taxon>
        <taxon>Trypanosomatida</taxon>
        <taxon>Trypanosomatidae</taxon>
        <taxon>Leishmaniinae</taxon>
        <taxon>Leishmania</taxon>
        <taxon>Leishmania guyanensis species complex</taxon>
    </lineage>
</organism>
<accession>A0A088RKN5</accession>
<dbReference type="VEuPathDB" id="TriTrypDB:LPAL13_070006700"/>
<proteinExistence type="predicted"/>
<sequence>MGQQVSECEAGIPLGLLGLDQINWGGQAGAIYECWRLSPCCGSPDLTGCLLCLLHWLCLSPCSSCKLYATSMGDHCSLWPHCFCVLFCCPCARLFTRYNLRKKSGTRGNIIGDFMCIFCCCPCAYCQELRSVSPSGWRIVPEVTIPGILVPGCRFLN</sequence>